<protein>
    <submittedName>
        <fullName evidence="2">Uncharacterized protein</fullName>
    </submittedName>
</protein>
<evidence type="ECO:0000313" key="3">
    <source>
        <dbReference type="Proteomes" id="UP000707206"/>
    </source>
</evidence>
<dbReference type="EMBL" id="VIKU02000001">
    <property type="protein sequence ID" value="NHF57844.1"/>
    <property type="molecule type" value="Genomic_DNA"/>
</dbReference>
<feature type="signal peptide" evidence="1">
    <location>
        <begin position="1"/>
        <end position="26"/>
    </location>
</feature>
<feature type="chain" id="PRO_5037628086" evidence="1">
    <location>
        <begin position="27"/>
        <end position="229"/>
    </location>
</feature>
<dbReference type="RefSeq" id="WP_152572372.1">
    <property type="nucleotide sequence ID" value="NZ_VIKU02000001.1"/>
</dbReference>
<dbReference type="Proteomes" id="UP000707206">
    <property type="component" value="Unassembled WGS sequence"/>
</dbReference>
<evidence type="ECO:0000313" key="2">
    <source>
        <dbReference type="EMBL" id="NHF57844.1"/>
    </source>
</evidence>
<name>A0A967E597_9FLAO</name>
<organism evidence="2 3">
    <name type="scientific">Pelagihabitans pacificus</name>
    <dbReference type="NCBI Taxonomy" id="2696054"/>
    <lineage>
        <taxon>Bacteria</taxon>
        <taxon>Pseudomonadati</taxon>
        <taxon>Bacteroidota</taxon>
        <taxon>Flavobacteriia</taxon>
        <taxon>Flavobacteriales</taxon>
        <taxon>Flavobacteriaceae</taxon>
        <taxon>Pelagihabitans</taxon>
    </lineage>
</organism>
<keyword evidence="1" id="KW-0732">Signal</keyword>
<reference evidence="2" key="1">
    <citation type="submission" date="2019-07" db="EMBL/GenBank/DDBJ databases">
        <authorList>
            <person name="De-Chao Zhang Q."/>
        </authorList>
    </citation>
    <scope>NUCLEOTIDE SEQUENCE</scope>
    <source>
        <strain evidence="2">TP-CH-4</strain>
    </source>
</reference>
<proteinExistence type="predicted"/>
<comment type="caution">
    <text evidence="2">The sequence shown here is derived from an EMBL/GenBank/DDBJ whole genome shotgun (WGS) entry which is preliminary data.</text>
</comment>
<reference evidence="2" key="2">
    <citation type="submission" date="2020-03" db="EMBL/GenBank/DDBJ databases">
        <title>Flavobacteriaceae bacterium strain TP-CH-4, a member of the family Flavobacteriaceae isolated from a deep-sea seamount.</title>
        <authorList>
            <person name="Zhang D.-C."/>
        </authorList>
    </citation>
    <scope>NUCLEOTIDE SEQUENCE</scope>
    <source>
        <strain evidence="2">TP-CH-4</strain>
    </source>
</reference>
<keyword evidence="3" id="KW-1185">Reference proteome</keyword>
<dbReference type="AlphaFoldDB" id="A0A967E597"/>
<gene>
    <name evidence="2" type="ORF">FK220_000725</name>
</gene>
<accession>A0A967E597</accession>
<evidence type="ECO:0000256" key="1">
    <source>
        <dbReference type="SAM" id="SignalP"/>
    </source>
</evidence>
<sequence length="229" mass="26836">MKNKRGYNGVIVVCLLSALFSHTLHSQDLLNRRNDRFPYVPGKIISYSDAGYKGTVYINEEVLPAKLGTKSKVDFLRYNAYLDRMEIKKKGEMHYLGDFLDTPVHFTGTGKTYQYLRFKDKNEVKNGYFVLVHRGTNVSLWLKERIILAPEVKQRTSFDTYKPPTFKRLKDQFYLVAAANPAQPIPSRKKQWVRFFSKFDKDIETFIKQNTMDVGNREDLIRIVQYIDQ</sequence>